<evidence type="ECO:0000256" key="2">
    <source>
        <dbReference type="ARBA" id="ARBA00022723"/>
    </source>
</evidence>
<accession>A0A1B2DU69</accession>
<dbReference type="RefSeq" id="WP_099476407.1">
    <property type="nucleotide sequence ID" value="NZ_CP016809.1"/>
</dbReference>
<reference evidence="6" key="1">
    <citation type="submission" date="2016-08" db="EMBL/GenBank/DDBJ databases">
        <title>Complete Genome Seqeunce of Paenibacillus sp. nov. IHBB 9852 from high altitute lake of Indian trans-Himalayas.</title>
        <authorList>
            <person name="Kiran S."/>
            <person name="Swarnkar M.K."/>
            <person name="Rana A."/>
            <person name="Tewari R."/>
            <person name="Gulati A."/>
        </authorList>
    </citation>
    <scope>NUCLEOTIDE SEQUENCE [LARGE SCALE GENOMIC DNA]</scope>
    <source>
        <strain evidence="6">IHBB 9852</strain>
    </source>
</reference>
<dbReference type="Gene3D" id="3.40.50.10310">
    <property type="entry name" value="Creatininase"/>
    <property type="match status" value="1"/>
</dbReference>
<evidence type="ECO:0000256" key="4">
    <source>
        <dbReference type="ARBA" id="ARBA00022833"/>
    </source>
</evidence>
<name>A0A1B2DU69_9BACL</name>
<dbReference type="GO" id="GO:0046872">
    <property type="term" value="F:metal ion binding"/>
    <property type="evidence" value="ECO:0007669"/>
    <property type="project" value="UniProtKB-KW"/>
</dbReference>
<proteinExistence type="inferred from homology"/>
<dbReference type="PANTHER" id="PTHR35005:SF1">
    <property type="entry name" value="2-AMINO-5-FORMYLAMINO-6-RIBOSYLAMINOPYRIMIDIN-4(3H)-ONE 5'-MONOPHOSPHATE DEFORMYLASE"/>
    <property type="match status" value="1"/>
</dbReference>
<keyword evidence="4" id="KW-0862">Zinc</keyword>
<organism evidence="6">
    <name type="scientific">Paenibacillus ihbetae</name>
    <dbReference type="NCBI Taxonomy" id="1870820"/>
    <lineage>
        <taxon>Bacteria</taxon>
        <taxon>Bacillati</taxon>
        <taxon>Bacillota</taxon>
        <taxon>Bacilli</taxon>
        <taxon>Bacillales</taxon>
        <taxon>Paenibacillaceae</taxon>
        <taxon>Paenibacillus</taxon>
    </lineage>
</organism>
<dbReference type="GO" id="GO:0016811">
    <property type="term" value="F:hydrolase activity, acting on carbon-nitrogen (but not peptide) bonds, in linear amides"/>
    <property type="evidence" value="ECO:0007669"/>
    <property type="project" value="TreeGrafter"/>
</dbReference>
<dbReference type="Pfam" id="PF02633">
    <property type="entry name" value="Creatininase"/>
    <property type="match status" value="1"/>
</dbReference>
<evidence type="ECO:0000256" key="5">
    <source>
        <dbReference type="ARBA" id="ARBA00024029"/>
    </source>
</evidence>
<dbReference type="SUPFAM" id="SSF102215">
    <property type="entry name" value="Creatininase"/>
    <property type="match status" value="1"/>
</dbReference>
<evidence type="ECO:0000256" key="3">
    <source>
        <dbReference type="ARBA" id="ARBA00022801"/>
    </source>
</evidence>
<dbReference type="InterPro" id="IPR024087">
    <property type="entry name" value="Creatininase-like_sf"/>
</dbReference>
<dbReference type="GO" id="GO:0009231">
    <property type="term" value="P:riboflavin biosynthetic process"/>
    <property type="evidence" value="ECO:0007669"/>
    <property type="project" value="TreeGrafter"/>
</dbReference>
<comment type="similarity">
    <text evidence="5">Belongs to the creatininase superfamily.</text>
</comment>
<dbReference type="KEGG" id="pib:BBD41_00880"/>
<dbReference type="AlphaFoldDB" id="A0A1B2DU69"/>
<comment type="cofactor">
    <cofactor evidence="1">
        <name>Zn(2+)</name>
        <dbReference type="ChEBI" id="CHEBI:29105"/>
    </cofactor>
</comment>
<dbReference type="PANTHER" id="PTHR35005">
    <property type="entry name" value="3-DEHYDRO-SCYLLO-INOSOSE HYDROLASE"/>
    <property type="match status" value="1"/>
</dbReference>
<evidence type="ECO:0000256" key="1">
    <source>
        <dbReference type="ARBA" id="ARBA00001947"/>
    </source>
</evidence>
<dbReference type="EMBL" id="CP016809">
    <property type="protein sequence ID" value="ANY71255.1"/>
    <property type="molecule type" value="Genomic_DNA"/>
</dbReference>
<sequence length="271" mass="28556">MFTRFDKLTREQLNGMASQGYAVVVPLGACEQHGPHLPTGTDNFICDEISRRAVAEAVDMGAKLILAPLLPVGSSAHHIAFGGTISFSSATYLSILKDIGASLADSGFNRLIFLNGHGGNEHLMHQAASDLAVTHLAWTASASYWNVAREALAAACPEGSFPVPGHAGGFETSLILSLAPETVCDDRIGCMHPRRPWMAAGPSGAFIGKQGELTGVDGYTDPSGLATGEQGERYLNTIAAAAAKWLLATWETMDGDIQAETDGSENFAPNR</sequence>
<evidence type="ECO:0000313" key="6">
    <source>
        <dbReference type="EMBL" id="ANY71255.1"/>
    </source>
</evidence>
<dbReference type="InterPro" id="IPR003785">
    <property type="entry name" value="Creatininase/forma_Hydrolase"/>
</dbReference>
<protein>
    <submittedName>
        <fullName evidence="6">Creatininase</fullName>
    </submittedName>
</protein>
<keyword evidence="3" id="KW-0378">Hydrolase</keyword>
<keyword evidence="2" id="KW-0479">Metal-binding</keyword>
<gene>
    <name evidence="6" type="ORF">BBD41_00880</name>
</gene>